<dbReference type="InterPro" id="IPR015919">
    <property type="entry name" value="Cadherin-like_sf"/>
</dbReference>
<evidence type="ECO:0000256" key="2">
    <source>
        <dbReference type="ARBA" id="ARBA00022475"/>
    </source>
</evidence>
<feature type="compositionally biased region" description="Basic and acidic residues" evidence="15">
    <location>
        <begin position="3958"/>
        <end position="3978"/>
    </location>
</feature>
<dbReference type="EMBL" id="QOIP01000003">
    <property type="protein sequence ID" value="RLU24931.1"/>
    <property type="molecule type" value="Genomic_DNA"/>
</dbReference>
<feature type="compositionally biased region" description="Basic and acidic residues" evidence="15">
    <location>
        <begin position="4051"/>
        <end position="4068"/>
    </location>
</feature>
<evidence type="ECO:0000256" key="4">
    <source>
        <dbReference type="ARBA" id="ARBA00022692"/>
    </source>
</evidence>
<evidence type="ECO:0000256" key="9">
    <source>
        <dbReference type="ARBA" id="ARBA00022989"/>
    </source>
</evidence>
<feature type="domain" description="Cadherin" evidence="17">
    <location>
        <begin position="159"/>
        <end position="263"/>
    </location>
</feature>
<feature type="compositionally biased region" description="Polar residues" evidence="15">
    <location>
        <begin position="4159"/>
        <end position="4169"/>
    </location>
</feature>
<feature type="compositionally biased region" description="Basic and acidic residues" evidence="15">
    <location>
        <begin position="3331"/>
        <end position="3342"/>
    </location>
</feature>
<feature type="domain" description="Cadherin" evidence="17">
    <location>
        <begin position="835"/>
        <end position="956"/>
    </location>
</feature>
<evidence type="ECO:0000256" key="6">
    <source>
        <dbReference type="ARBA" id="ARBA00022737"/>
    </source>
</evidence>
<feature type="region of interest" description="Disordered" evidence="15">
    <location>
        <begin position="3188"/>
        <end position="3230"/>
    </location>
</feature>
<evidence type="ECO:0000256" key="7">
    <source>
        <dbReference type="ARBA" id="ARBA00022837"/>
    </source>
</evidence>
<feature type="compositionally biased region" description="Basic and acidic residues" evidence="15">
    <location>
        <begin position="3355"/>
        <end position="3369"/>
    </location>
</feature>
<feature type="compositionally biased region" description="Basic and acidic residues" evidence="15">
    <location>
        <begin position="3482"/>
        <end position="3499"/>
    </location>
</feature>
<dbReference type="Gene3D" id="2.60.40.60">
    <property type="entry name" value="Cadherins"/>
    <property type="match status" value="19"/>
</dbReference>
<feature type="compositionally biased region" description="Basic residues" evidence="15">
    <location>
        <begin position="4388"/>
        <end position="4399"/>
    </location>
</feature>
<dbReference type="GO" id="GO:0005509">
    <property type="term" value="F:calcium ion binding"/>
    <property type="evidence" value="ECO:0007669"/>
    <property type="project" value="UniProtKB-UniRule"/>
</dbReference>
<feature type="domain" description="Cadherin" evidence="17">
    <location>
        <begin position="1061"/>
        <end position="1171"/>
    </location>
</feature>
<dbReference type="FunFam" id="2.60.40.60:FF:000118">
    <property type="entry name" value="protocadherin Fat 4"/>
    <property type="match status" value="4"/>
</dbReference>
<evidence type="ECO:0000256" key="13">
    <source>
        <dbReference type="ARBA" id="ARBA00059331"/>
    </source>
</evidence>
<keyword evidence="2" id="KW-1003">Cell membrane</keyword>
<dbReference type="GO" id="GO:0048513">
    <property type="term" value="P:animal organ development"/>
    <property type="evidence" value="ECO:0007669"/>
    <property type="project" value="UniProtKB-ARBA"/>
</dbReference>
<dbReference type="SUPFAM" id="SSF49313">
    <property type="entry name" value="Cadherin-like"/>
    <property type="match status" value="18"/>
</dbReference>
<keyword evidence="3" id="KW-0245">EGF-like domain</keyword>
<feature type="compositionally biased region" description="Basic and acidic residues" evidence="15">
    <location>
        <begin position="4400"/>
        <end position="4410"/>
    </location>
</feature>
<feature type="domain" description="Cadherin" evidence="17">
    <location>
        <begin position="1432"/>
        <end position="1484"/>
    </location>
</feature>
<evidence type="ECO:0000256" key="8">
    <source>
        <dbReference type="ARBA" id="ARBA00022889"/>
    </source>
</evidence>
<evidence type="ECO:0000259" key="17">
    <source>
        <dbReference type="PROSITE" id="PS50268"/>
    </source>
</evidence>
<feature type="domain" description="Cadherin" evidence="17">
    <location>
        <begin position="496"/>
        <end position="605"/>
    </location>
</feature>
<dbReference type="SMART" id="SM00112">
    <property type="entry name" value="CA"/>
    <property type="match status" value="17"/>
</dbReference>
<feature type="domain" description="Cadherin" evidence="17">
    <location>
        <begin position="379"/>
        <end position="495"/>
    </location>
</feature>
<dbReference type="PANTHER" id="PTHR24026">
    <property type="entry name" value="FAT ATYPICAL CADHERIN-RELATED"/>
    <property type="match status" value="1"/>
</dbReference>
<keyword evidence="12" id="KW-0325">Glycoprotein</keyword>
<feature type="region of interest" description="Disordered" evidence="15">
    <location>
        <begin position="3282"/>
        <end position="3384"/>
    </location>
</feature>
<keyword evidence="8" id="KW-0130">Cell adhesion</keyword>
<evidence type="ECO:0000256" key="3">
    <source>
        <dbReference type="ARBA" id="ARBA00022536"/>
    </source>
</evidence>
<dbReference type="GO" id="GO:0005886">
    <property type="term" value="C:plasma membrane"/>
    <property type="evidence" value="ECO:0007669"/>
    <property type="project" value="UniProtKB-SubCell"/>
</dbReference>
<dbReference type="GO" id="GO:0007156">
    <property type="term" value="P:homophilic cell adhesion via plasma membrane adhesion molecules"/>
    <property type="evidence" value="ECO:0007669"/>
    <property type="project" value="InterPro"/>
</dbReference>
<dbReference type="GO" id="GO:0048589">
    <property type="term" value="P:developmental growth"/>
    <property type="evidence" value="ECO:0007669"/>
    <property type="project" value="UniProtKB-ARBA"/>
</dbReference>
<evidence type="ECO:0000313" key="19">
    <source>
        <dbReference type="Proteomes" id="UP000279307"/>
    </source>
</evidence>
<evidence type="ECO:0000256" key="12">
    <source>
        <dbReference type="ARBA" id="ARBA00023180"/>
    </source>
</evidence>
<dbReference type="GO" id="GO:0030154">
    <property type="term" value="P:cell differentiation"/>
    <property type="evidence" value="ECO:0007669"/>
    <property type="project" value="UniProtKB-ARBA"/>
</dbReference>
<feature type="compositionally biased region" description="Basic and acidic residues" evidence="15">
    <location>
        <begin position="4430"/>
        <end position="4479"/>
    </location>
</feature>
<keyword evidence="6" id="KW-0677">Repeat</keyword>
<evidence type="ECO:0000256" key="10">
    <source>
        <dbReference type="ARBA" id="ARBA00023136"/>
    </source>
</evidence>
<feature type="domain" description="Cadherin" evidence="17">
    <location>
        <begin position="290"/>
        <end position="378"/>
    </location>
</feature>
<proteinExistence type="predicted"/>
<feature type="domain" description="Cadherin" evidence="17">
    <location>
        <begin position="2123"/>
        <end position="2239"/>
    </location>
</feature>
<feature type="region of interest" description="Disordered" evidence="15">
    <location>
        <begin position="4023"/>
        <end position="4068"/>
    </location>
</feature>
<dbReference type="InterPro" id="IPR020894">
    <property type="entry name" value="Cadherin_CS"/>
</dbReference>
<comment type="caution">
    <text evidence="18">The sequence shown here is derived from an EMBL/GenBank/DDBJ whole genome shotgun (WGS) entry which is preliminary data.</text>
</comment>
<feature type="domain" description="Cadherin" evidence="17">
    <location>
        <begin position="2240"/>
        <end position="2356"/>
    </location>
</feature>
<evidence type="ECO:0000256" key="15">
    <source>
        <dbReference type="SAM" id="MobiDB-lite"/>
    </source>
</evidence>
<feature type="domain" description="Cadherin" evidence="17">
    <location>
        <begin position="1485"/>
        <end position="1606"/>
    </location>
</feature>
<dbReference type="GO" id="GO:0048731">
    <property type="term" value="P:system development"/>
    <property type="evidence" value="ECO:0007669"/>
    <property type="project" value="UniProtKB-ARBA"/>
</dbReference>
<feature type="region of interest" description="Disordered" evidence="15">
    <location>
        <begin position="2666"/>
        <end position="2685"/>
    </location>
</feature>
<evidence type="ECO:0000256" key="11">
    <source>
        <dbReference type="ARBA" id="ARBA00023157"/>
    </source>
</evidence>
<dbReference type="PANTHER" id="PTHR24026:SF137">
    <property type="entry name" value="CADHERIN-RELATED TUMOR SUPPRESSOR"/>
    <property type="match status" value="1"/>
</dbReference>
<gene>
    <name evidence="18" type="ORF">DMN91_003022</name>
</gene>
<keyword evidence="11" id="KW-1015">Disulfide bond</keyword>
<feature type="domain" description="Cadherin" evidence="17">
    <location>
        <begin position="724"/>
        <end position="835"/>
    </location>
</feature>
<feature type="region of interest" description="Disordered" evidence="15">
    <location>
        <begin position="4386"/>
        <end position="4568"/>
    </location>
</feature>
<dbReference type="OrthoDB" id="6510378at2759"/>
<feature type="compositionally biased region" description="Basic and acidic residues" evidence="15">
    <location>
        <begin position="4615"/>
        <end position="4630"/>
    </location>
</feature>
<comment type="subcellular location">
    <subcellularLocation>
        <location evidence="1">Cell membrane</location>
        <topology evidence="1">Single-pass type I membrane protein</topology>
    </subcellularLocation>
</comment>
<organism evidence="18 19">
    <name type="scientific">Ooceraea biroi</name>
    <name type="common">Clonal raider ant</name>
    <name type="synonym">Cerapachys biroi</name>
    <dbReference type="NCBI Taxonomy" id="2015173"/>
    <lineage>
        <taxon>Eukaryota</taxon>
        <taxon>Metazoa</taxon>
        <taxon>Ecdysozoa</taxon>
        <taxon>Arthropoda</taxon>
        <taxon>Hexapoda</taxon>
        <taxon>Insecta</taxon>
        <taxon>Pterygota</taxon>
        <taxon>Neoptera</taxon>
        <taxon>Endopterygota</taxon>
        <taxon>Hymenoptera</taxon>
        <taxon>Apocrita</taxon>
        <taxon>Aculeata</taxon>
        <taxon>Formicoidea</taxon>
        <taxon>Formicidae</taxon>
        <taxon>Dorylinae</taxon>
        <taxon>Ooceraea</taxon>
    </lineage>
</organism>
<feature type="compositionally biased region" description="Basic residues" evidence="15">
    <location>
        <begin position="3213"/>
        <end position="3223"/>
    </location>
</feature>
<keyword evidence="5" id="KW-0732">Signal</keyword>
<dbReference type="PROSITE" id="PS00232">
    <property type="entry name" value="CADHERIN_1"/>
    <property type="match status" value="10"/>
</dbReference>
<feature type="domain" description="Cadherin" evidence="17">
    <location>
        <begin position="64"/>
        <end position="158"/>
    </location>
</feature>
<feature type="region of interest" description="Disordered" evidence="15">
    <location>
        <begin position="4703"/>
        <end position="4758"/>
    </location>
</feature>
<feature type="compositionally biased region" description="Polar residues" evidence="15">
    <location>
        <begin position="3467"/>
        <end position="3476"/>
    </location>
</feature>
<feature type="domain" description="Cadherin" evidence="17">
    <location>
        <begin position="957"/>
        <end position="1060"/>
    </location>
</feature>
<feature type="domain" description="Cadherin" evidence="17">
    <location>
        <begin position="2021"/>
        <end position="2122"/>
    </location>
</feature>
<keyword evidence="9 16" id="KW-1133">Transmembrane helix</keyword>
<dbReference type="PROSITE" id="PS50268">
    <property type="entry name" value="CADHERIN_2"/>
    <property type="match status" value="18"/>
</dbReference>
<feature type="compositionally biased region" description="Basic and acidic residues" evidence="15">
    <location>
        <begin position="3403"/>
        <end position="3444"/>
    </location>
</feature>
<dbReference type="CDD" id="cd11304">
    <property type="entry name" value="Cadherin_repeat"/>
    <property type="match status" value="18"/>
</dbReference>
<feature type="domain" description="Cadherin" evidence="17">
    <location>
        <begin position="2357"/>
        <end position="2463"/>
    </location>
</feature>
<dbReference type="Proteomes" id="UP000279307">
    <property type="component" value="Chromosome 3"/>
</dbReference>
<feature type="transmembrane region" description="Helical" evidence="16">
    <location>
        <begin position="2780"/>
        <end position="2801"/>
    </location>
</feature>
<dbReference type="FunFam" id="2.60.40.60:FF:000345">
    <property type="entry name" value="Cadherin 2"/>
    <property type="match status" value="1"/>
</dbReference>
<feature type="region of interest" description="Disordered" evidence="15">
    <location>
        <begin position="4152"/>
        <end position="4285"/>
    </location>
</feature>
<feature type="transmembrane region" description="Helical" evidence="16">
    <location>
        <begin position="1706"/>
        <end position="1728"/>
    </location>
</feature>
<evidence type="ECO:0000256" key="16">
    <source>
        <dbReference type="SAM" id="Phobius"/>
    </source>
</evidence>
<sequence>MTSDKQTKSPSWLLRSCKRSRFKIELLYFMLGYLLTRCSARNNPPRFLIDGQTEIVLRLKEGPETPIGSLIYRLRGIDPDGDILTFGIRDQPGSDVIRVENYGPNEANIYLNKLLDRETRDEYALVLTLTDGRLGEGNFITQSLLLLVEDINDNVPIFRPHPTSLTLREDSRPGTLITVEATDTDLGAHGQVVYYLQELDGDNNVFNISTVNGRGVIRLVGSLDYERKYLYQLRILAVDRAINEKASLQLFITAIYLRQLHLFEVTSCEVVYFYLIILGKYGNDRDFGKVRAMDGDKGINNKVTYSITKGPRDLFDIDATSGLVFTRAQLDREAEQNRDGTFILEITVKEVSKIKPSPSVSTEVTIILTDVNDETPTFRSTLYRAEINENAPQNTPVNFIGDAVPEVFDHDLGSNGTFQIFIHGDGGIFDVTPFRGINEAPFLIRVKDSIKLDFEKISEVNFTLVAKEVTPISPKYSTVPVTVFIRDQNDNYPEFTESVYEVSIPENCAEGTTVAWVQALDEDSGNFGTHGIRYTTLGGSIAHALLMNPLTGVITVKHPGPSFDRELVARHYLTVEARDDLGRGNRNTVQLIVNIDDVNDNTPAFLQNKYEAVLLENENHFESPLIVEASDNDLNGTRNSEIVYSLMSSEFSRNFTIDPKRGVVTPTHPLDYEALPINQGHKETFIRPLKLTARARDMGIPSLSSDIPLTIYLKDVNDNAPVFERTSYKKHIHEDLPGGTSVIQVKAWDKDLSSPNNKLVYRIQSGAGDKFVISPETGVIRVAPGSNLDPDLTSPKTTRYNLNVIAIDSGTEVQRTAEVLVNITILDVNNKSPIFIDPGTVVIRENTQVGAYVHRVVAQDPDVAPILRYRVDSNSSEARNEEGTLIKIQEYDYLAALELNALDGLLRIVRLLDRERVETIRLGLIVEDIAAVRGLQTASATLNIIIEDENDNNPKFRRPFYRRSVTENSKNGVNIANIVADDADKNRSITYSLQGPREITELVHLDSETGEMVVASKIDRELYSWLNLTVKATDSGIPPRSSLSEVYVQVLDENDNNPYFISNVSNINVMENSKIGTEIIVIQAADPDSGDYGKITYLLDRMSSQGTFAIHPETGSLTVADVLDWETRYSYILVIEAWDNYQFGYTAGESRNAFKRVQVTVIDVNDNAPKMDIPQSCVSISEFHDLRDVIYVIKANDADDPTTPNGHVEMRITSGNELGLFRLKRINDSKAEIKAVQPLKGKFGNYTLHIEARDLGTPSNKDNGILEICVTDYNDNAPFFVSPQHNTTIRVPENITVGSPIIQIKATDADTGLNGDVYYRLKQDLAGHWRTFRIDEKAGVISLELPLDRETQKLYEIRVEAYDLGIPTPLSSDLDLIIYVRNINDFEPQFLVNIFNINFTEEQPPGSEIVLLPETIDRDEVDDLDDPPTQMLDREKQEEHILLIKATEDCKSIPDNETTFDEADDTLLQVVVKVDDINDNAPRFTNKVFTGGVTTDADFGTQFMHVKAIDLDAGDNAVLNYYQVGKIHMTLTEGFDDMQLQPFLINKETGAVSLNFDPQREMKGYFDFMVLVNDTYGLQDTARVFIYLLREDQRVRFVLRQHPPEVRSRIETFREILGNVTSAIINVDEYKVHENQDGSVDRTKTDLYLHLVNRRDNSILEVSEVLELVDRNIEKLDNLFKEFNVLDTQPAKPQPIVQYEQAGTTFWLLTLTLFLGALLILCLALCLSQRASFRRQLKAANASPFGTSDSEFIRSPGRVPNTNKHSMEGSNPIWMHAYENEWFKNDESFSHTSERDSLDENALNNEEMMNEANTNQRADDKPYYIEPRISTISSIESIDIQNDLSRNSPIYAGHNTIVNPLGKKIETTELMPLVEAWFKVWLYLGLILCGWGEGARPRFDTSTDMRLVLVPADAEVDSVIFRLRATDQDADFPLVFEVTATITPVVRIDNLPCTLYNKVCQANVILTKRLIPGRLHDFAVRVRDTKGDSNSMQATISVTNATTSRDKIFPHIPSLIMIPEDAKPGRELDYLLVRANSWSGKPVYIELWQPKELFTIRQRQTPTQTRGVITLIGELDFETQSMYTLTIYATDPYTEVGKDTRNIAGLNIVVIVQDVQDVPPIFTLAPPLTRLNNTVQTGDVILRVHAEDGDKGVPREITYGLVSEGNPFIPFFNISETTGEIVLARPLDELTQITHVGAPVVLTVVAEEIRRSREEPPAQATVVEVGFLLGEPGNSPPYFENDNYVASIPENLEPGSTITFPEQYSTRVRDEDIGKAGVFALKLQNNNGTFEINPSVAERTADFVIMVRDNTLIDYETYRSLSFKIIAQEVGPATNLSASAAVVIFIEDVNDNPPIFDEESYEVTLSENVTAGTRVIQVHATDKDTGFFGSIRYIGITGQGSDAFAMDSDTGLITVAMGSSLDREMAAQLQLTVEARDENGKGNTGTVPLIVNLLDVNDNAPIFEKDVYEFTLNSDLTNFTTPVFIKATDADAEAPNNEIRYELIHGNYENKFYLNEITGELMLRSPITKFRRKKQSVHHNPSKKLHKEFVQPHPIRQTITRTTISPNITNSTENESNDAELKRQVGEIKKHRRKRAESDTLYTLTARAYDLGVPHLASETEILILRGTAMEARIMMFVVPGEHPNLTKTTETLATITGGQVTVLGTRPYATDNKPGATDNSASTEGKRTIVVAKVQQTEVGTPLVDIEKIRKTLAANGVGIIGGAGSTNVPITYNGYGNTTKLPIDGIIHDGGGSAETHVNKTIASVREEVTVYKAENKLLFWLLIILALLMLLAIAALIVCCICPGCPFYMAPRKRRVYSSETLIARSDGRPRRHLHRKPMAMIDVISNGKKQAWSADPTRRNWQFNRRNTKNGGLASLPGDVVYISQRPAIDQANVESLRLRDGPAYDPSRRRRLEEQERMYVEDVDERKIRDYDALDVDSLQRHEIERGSDILRQSYRQRYVEPEPNNEPTVREQHFYREGNAEVLQLVTRGQVEDTSHHYPTTLIVDGKDVLLQRFMQDQKARQELSMQEPEVARSIESHQRSKNLYQRQQEVLLLPEELEIRHRRAEGSGSNLQKLEMDDGNGTAQKMDAESQMRDVRRQEVTINVPGISSTERPSIVKDQMQSATMQSYTLHDLELARQNALLTRLLLERESRHAGVTMDAASYLETQSLPGQVAIATQTDRVAATQTERQVRSRSDNDESDEDTRNRKKMKSKKRHGESELKRTRALWMKSPIEEEESPCFDKRLSILRKKVKEVKEGRKASLEPKVLREISDSLDENGGSCREREGKSVKTCQQPVEGSNIGYKVLTEEKNGSTSSTEMGKQQYEKTSDEKRAESLSSPEISVDNGKYVRETTEEKSSRKESRTKKQKKVESVIKPSFRVLEREITMLTKKLSKLADRKVQRTREEDETSQKKFKVSKDTKKDFDQNTLRKREDLRKHRQPETSSGVPTEPQREKFKYQQRQVMSPDSSDYEDAFDKPKKTKSRYHEELTKQKQPSSHTQVKKHTQMQVGRKDQKRQIVQQNRELEKRKDAVSKESSRAESKTEKTAKLLSRKQKLATIGRRENVLEEPGTSTGSDRANGMFTSRDSDKRSIESSEIPSSHAHQRKSKQKLDYVSERFSDDFVTDSQREDIDQQTAFYLLDTMHKSDVAKHIEVIQQFSDDFTMDTQTKDHRKPVITENEIEQCPVHDSDKEHMTLKEVVEDITVLQDLEYRQPTSKAILDTTKKQKSDFLEASNVEVLNEFDDSSKKMILSEFPVSKGLEEHQIKRLPSHTTIEDKMFQTTKKHEEESKESLQEVEKEMLEADKIMTQKDVDKLKTSTDAEKLASSEVDVSQKYTESLKVSSGAMERIEREKEHEENGLHGDIVASPKETEKDSKHIEEVTLLLRQSKAVELHEAENDQREGSREKEISLAESTRDIEHDSLYKIKSDMKKEVEITTDTNGHQDITEKTKEISEEHAIQKSEKIEKTEEGVTSTIATFEEPSDINQSLKVDIDSNGILRALFIDEDDKTLTYIDESSPEASKDDVMQSKSSKITDITQEGADVEKLEHTDDDLASKKEIESRGFEEEALIGDFRRTKLEKTDESQSVVHLAEPISSKEVADEEQLPIEHAKMKEELFPGKHKEETEEISIVREKLEGEVKETLDKGFPIDQSSKDSNLISIVTEPDEEEKSETIVESVDAEPQDKEEQRADVSVPIFTSFIDTLDVSEESDSSSDISRKTMLTPRPYDTPRHRQQQENLEIGGTLGISKDGGDAKAESEPEEDRDSNLSLDDIQTEKDSITIEAAIREPKEDTETVATREKVLSEKILSVPDQKVHKDRIIKSKVAGDVELQTDIKSDIKGVLTTIQDNILAIVNVKEDTSKEDVKDERFLSTREIEKHKSKITTPHKKVEKVSEMAEDKKSKIRSPSRRAVQIHPKRDKTRTVTAERHETRIKGSEMDKSRTKDTERDKTKSKDAIPSTSEKHIAKPESFESSARKKKRPERLRMPSPGEKKHTLDEGSEEKATPSRSRARIRKFVDGGSQKQSRREEEVQRRSTLPRSKPKTDRKRAISPKPGEIDVSKAQSKYMAWYNKNREEAEKKKLEKKVMEDEEQLPRWVSRGLRHQTVKKEPKERQGAVHRTPEMTPHTRRKIKPLVNVESEQLKAIVRQGRRLRRAEGNFKEDPTVEIFARTPPVSFTDTQHRLLQHSEYKYERIPPPFYLHPPPAPHPSPQLSPERTFEVQPSTSQDGQSEDEPLRPSNVVTYQSGGRLRHQQLLEKKSVFDIAYSEAAPSQLRSDSATPPT</sequence>
<feature type="domain" description="Cadherin" evidence="17">
    <location>
        <begin position="606"/>
        <end position="723"/>
    </location>
</feature>
<evidence type="ECO:0000256" key="1">
    <source>
        <dbReference type="ARBA" id="ARBA00004251"/>
    </source>
</evidence>
<feature type="domain" description="Cadherin" evidence="17">
    <location>
        <begin position="1178"/>
        <end position="1280"/>
    </location>
</feature>
<feature type="compositionally biased region" description="Basic residues" evidence="15">
    <location>
        <begin position="4549"/>
        <end position="4559"/>
    </location>
</feature>
<dbReference type="FunFam" id="2.60.40.60:FF:000039">
    <property type="entry name" value="FAT atypical cadherin 3"/>
    <property type="match status" value="1"/>
</dbReference>
<feature type="compositionally biased region" description="Basic and acidic residues" evidence="15">
    <location>
        <begin position="4499"/>
        <end position="4514"/>
    </location>
</feature>
<feature type="compositionally biased region" description="Pro residues" evidence="15">
    <location>
        <begin position="4703"/>
        <end position="4720"/>
    </location>
</feature>
<dbReference type="GO" id="GO:0001736">
    <property type="term" value="P:establishment of planar polarity"/>
    <property type="evidence" value="ECO:0007669"/>
    <property type="project" value="UniProtKB-ARBA"/>
</dbReference>
<feature type="compositionally biased region" description="Polar residues" evidence="15">
    <location>
        <begin position="3578"/>
        <end position="3592"/>
    </location>
</feature>
<reference evidence="18 19" key="1">
    <citation type="journal article" date="2018" name="Genome Res.">
        <title>The genomic architecture and molecular evolution of ant odorant receptors.</title>
        <authorList>
            <person name="McKenzie S.K."/>
            <person name="Kronauer D.J.C."/>
        </authorList>
    </citation>
    <scope>NUCLEOTIDE SEQUENCE [LARGE SCALE GENOMIC DNA]</scope>
    <source>
        <strain evidence="18">Clonal line C1</strain>
    </source>
</reference>
<name>A0A3L8DWW1_OOCBI</name>
<dbReference type="FunFam" id="2.60.40.60:FF:000098">
    <property type="entry name" value="cadherin-23 isoform X1"/>
    <property type="match status" value="2"/>
</dbReference>
<dbReference type="PRINTS" id="PR00205">
    <property type="entry name" value="CADHERIN"/>
</dbReference>
<dbReference type="FunFam" id="2.60.40.60:FF:000306">
    <property type="entry name" value="Cadherin 23"/>
    <property type="match status" value="1"/>
</dbReference>
<dbReference type="Pfam" id="PF00028">
    <property type="entry name" value="Cadherin"/>
    <property type="match status" value="9"/>
</dbReference>
<dbReference type="GO" id="GO:0007163">
    <property type="term" value="P:establishment or maintenance of cell polarity"/>
    <property type="evidence" value="ECO:0007669"/>
    <property type="project" value="UniProtKB-ARBA"/>
</dbReference>
<dbReference type="FunFam" id="2.60.40.60:FF:000124">
    <property type="entry name" value="Cadherin-related family member 1"/>
    <property type="match status" value="1"/>
</dbReference>
<feature type="domain" description="Cadherin" evidence="17">
    <location>
        <begin position="1283"/>
        <end position="1390"/>
    </location>
</feature>
<feature type="region of interest" description="Disordered" evidence="15">
    <location>
        <begin position="4090"/>
        <end position="4113"/>
    </location>
</feature>
<feature type="region of interest" description="Disordered" evidence="15">
    <location>
        <begin position="3958"/>
        <end position="3979"/>
    </location>
</feature>
<evidence type="ECO:0000256" key="5">
    <source>
        <dbReference type="ARBA" id="ARBA00022729"/>
    </source>
</evidence>
<evidence type="ECO:0000313" key="18">
    <source>
        <dbReference type="EMBL" id="RLU24931.1"/>
    </source>
</evidence>
<dbReference type="InterPro" id="IPR002126">
    <property type="entry name" value="Cadherin-like_dom"/>
</dbReference>
<comment type="function">
    <text evidence="13">Cadherins are calcium-dependent cell adhesion proteins. They preferentially interact with themselves in a homophilic manner in connecting cells.</text>
</comment>
<dbReference type="FunFam" id="2.60.40.60:FF:000382">
    <property type="entry name" value="Cadherin 23"/>
    <property type="match status" value="1"/>
</dbReference>
<feature type="region of interest" description="Disordered" evidence="15">
    <location>
        <begin position="3403"/>
        <end position="3619"/>
    </location>
</feature>
<feature type="compositionally biased region" description="Polar residues" evidence="15">
    <location>
        <begin position="4036"/>
        <end position="4046"/>
    </location>
</feature>
<protein>
    <recommendedName>
        <fullName evidence="17">Cadherin domain-containing protein</fullName>
    </recommendedName>
</protein>
<keyword evidence="10 16" id="KW-0472">Membrane</keyword>
<keyword evidence="7 14" id="KW-0106">Calcium</keyword>
<feature type="region of interest" description="Disordered" evidence="15">
    <location>
        <begin position="4606"/>
        <end position="4644"/>
    </location>
</feature>
<keyword evidence="4 16" id="KW-0812">Transmembrane</keyword>
<accession>A0A3L8DWW1</accession>
<feature type="compositionally biased region" description="Basic and acidic residues" evidence="15">
    <location>
        <begin position="3531"/>
        <end position="3555"/>
    </location>
</feature>
<evidence type="ECO:0000256" key="14">
    <source>
        <dbReference type="PROSITE-ProRule" id="PRU00043"/>
    </source>
</evidence>